<organism evidence="2 3">
    <name type="scientific">Rhizopus delemar (strain RA 99-880 / ATCC MYA-4621 / FGSC 9543 / NRRL 43880)</name>
    <name type="common">Mucormycosis agent</name>
    <name type="synonym">Rhizopus arrhizus var. delemar</name>
    <dbReference type="NCBI Taxonomy" id="246409"/>
    <lineage>
        <taxon>Eukaryota</taxon>
        <taxon>Fungi</taxon>
        <taxon>Fungi incertae sedis</taxon>
        <taxon>Mucoromycota</taxon>
        <taxon>Mucoromycotina</taxon>
        <taxon>Mucoromycetes</taxon>
        <taxon>Mucorales</taxon>
        <taxon>Mucorineae</taxon>
        <taxon>Rhizopodaceae</taxon>
        <taxon>Rhizopus</taxon>
    </lineage>
</organism>
<name>I1C5Y9_RHIO9</name>
<proteinExistence type="predicted"/>
<evidence type="ECO:0000313" key="2">
    <source>
        <dbReference type="EMBL" id="EIE83869.1"/>
    </source>
</evidence>
<dbReference type="RefSeq" id="XP_067519265.1">
    <property type="nucleotide sequence ID" value="XM_067663164.1"/>
</dbReference>
<dbReference type="GeneID" id="93615545"/>
<evidence type="ECO:0000313" key="3">
    <source>
        <dbReference type="Proteomes" id="UP000009138"/>
    </source>
</evidence>
<dbReference type="InParanoid" id="I1C5Y9"/>
<feature type="region of interest" description="Disordered" evidence="1">
    <location>
        <begin position="1"/>
        <end position="35"/>
    </location>
</feature>
<dbReference type="Proteomes" id="UP000009138">
    <property type="component" value="Unassembled WGS sequence"/>
</dbReference>
<evidence type="ECO:0000256" key="1">
    <source>
        <dbReference type="SAM" id="MobiDB-lite"/>
    </source>
</evidence>
<accession>I1C5Y9</accession>
<dbReference type="VEuPathDB" id="FungiDB:RO3G_08574"/>
<gene>
    <name evidence="2" type="ORF">RO3G_08574</name>
</gene>
<sequence length="68" mass="7287">MRGREDDDIGPAVGDDNSSSSSSDEDNDCGGNKKTGIVYRSDWIVYAKTTHSITASGALEFNVSFKPN</sequence>
<protein>
    <submittedName>
        <fullName evidence="2">Uncharacterized protein</fullName>
    </submittedName>
</protein>
<keyword evidence="3" id="KW-1185">Reference proteome</keyword>
<reference evidence="2 3" key="1">
    <citation type="journal article" date="2009" name="PLoS Genet.">
        <title>Genomic analysis of the basal lineage fungus Rhizopus oryzae reveals a whole-genome duplication.</title>
        <authorList>
            <person name="Ma L.-J."/>
            <person name="Ibrahim A.S."/>
            <person name="Skory C."/>
            <person name="Grabherr M.G."/>
            <person name="Burger G."/>
            <person name="Butler M."/>
            <person name="Elias M."/>
            <person name="Idnurm A."/>
            <person name="Lang B.F."/>
            <person name="Sone T."/>
            <person name="Abe A."/>
            <person name="Calvo S.E."/>
            <person name="Corrochano L.M."/>
            <person name="Engels R."/>
            <person name="Fu J."/>
            <person name="Hansberg W."/>
            <person name="Kim J.-M."/>
            <person name="Kodira C.D."/>
            <person name="Koehrsen M.J."/>
            <person name="Liu B."/>
            <person name="Miranda-Saavedra D."/>
            <person name="O'Leary S."/>
            <person name="Ortiz-Castellanos L."/>
            <person name="Poulter R."/>
            <person name="Rodriguez-Romero J."/>
            <person name="Ruiz-Herrera J."/>
            <person name="Shen Y.-Q."/>
            <person name="Zeng Q."/>
            <person name="Galagan J."/>
            <person name="Birren B.W."/>
            <person name="Cuomo C.A."/>
            <person name="Wickes B.L."/>
        </authorList>
    </citation>
    <scope>NUCLEOTIDE SEQUENCE [LARGE SCALE GENOMIC DNA]</scope>
    <source>
        <strain evidence="3">RA 99-880 / ATCC MYA-4621 / FGSC 9543 / NRRL 43880</strain>
    </source>
</reference>
<dbReference type="AlphaFoldDB" id="I1C5Y9"/>
<dbReference type="EMBL" id="CH476737">
    <property type="protein sequence ID" value="EIE83869.1"/>
    <property type="molecule type" value="Genomic_DNA"/>
</dbReference>